<evidence type="ECO:0000313" key="1">
    <source>
        <dbReference type="EMBL" id="CUS32012.1"/>
    </source>
</evidence>
<dbReference type="EMBL" id="CZQA01000001">
    <property type="protein sequence ID" value="CUS32012.1"/>
    <property type="molecule type" value="Genomic_DNA"/>
</dbReference>
<sequence>MVRSQTTPAPHNPETSIGIVIALEHGHQFRFAARGTGQVTELEAKCHDRLVVARHATSPSSMIPPSSMKRA</sequence>
<dbReference type="AlphaFoldDB" id="A0A0S4L2S1"/>
<keyword evidence="2" id="KW-1185">Reference proteome</keyword>
<name>A0A0S4L2S1_9BACT</name>
<accession>A0A0S4L2S1</accession>
<dbReference type="Proteomes" id="UP000199032">
    <property type="component" value="Unassembled WGS sequence"/>
</dbReference>
<protein>
    <submittedName>
        <fullName evidence="1">Uncharacterized protein</fullName>
    </submittedName>
</protein>
<evidence type="ECO:0000313" key="2">
    <source>
        <dbReference type="Proteomes" id="UP000199032"/>
    </source>
</evidence>
<organism evidence="1 2">
    <name type="scientific">Candidatus Nitrospira nitrosa</name>
    <dbReference type="NCBI Taxonomy" id="1742972"/>
    <lineage>
        <taxon>Bacteria</taxon>
        <taxon>Pseudomonadati</taxon>
        <taxon>Nitrospirota</taxon>
        <taxon>Nitrospiria</taxon>
        <taxon>Nitrospirales</taxon>
        <taxon>Nitrospiraceae</taxon>
        <taxon>Nitrospira</taxon>
    </lineage>
</organism>
<reference evidence="1 2" key="1">
    <citation type="submission" date="2015-10" db="EMBL/GenBank/DDBJ databases">
        <authorList>
            <person name="Gilbert D.G."/>
        </authorList>
    </citation>
    <scope>NUCLEOTIDE SEQUENCE [LARGE SCALE GENOMIC DNA]</scope>
    <source>
        <strain evidence="1">COMA1</strain>
    </source>
</reference>
<proteinExistence type="predicted"/>
<gene>
    <name evidence="1" type="ORF">COMA1_10373</name>
</gene>